<reference evidence="22" key="4">
    <citation type="submission" date="2025-09" db="UniProtKB">
        <authorList>
            <consortium name="Ensembl"/>
        </authorList>
    </citation>
    <scope>IDENTIFICATION</scope>
</reference>
<comment type="subcellular location">
    <subcellularLocation>
        <location evidence="1">Nucleus</location>
        <location evidence="1">Nucleolus</location>
    </subcellularLocation>
    <subcellularLocation>
        <location evidence="2">Nucleus</location>
        <location evidence="2">Nucleoplasm</location>
    </subcellularLocation>
</comment>
<proteinExistence type="predicted"/>
<evidence type="ECO:0000256" key="14">
    <source>
        <dbReference type="ARBA" id="ARBA00024601"/>
    </source>
</evidence>
<evidence type="ECO:0000256" key="15">
    <source>
        <dbReference type="ARBA" id="ARBA00032750"/>
    </source>
</evidence>
<evidence type="ECO:0000256" key="11">
    <source>
        <dbReference type="ARBA" id="ARBA00023125"/>
    </source>
</evidence>
<dbReference type="GO" id="GO:0003725">
    <property type="term" value="F:double-stranded RNA binding"/>
    <property type="evidence" value="ECO:0000318"/>
    <property type="project" value="GO_Central"/>
</dbReference>
<keyword evidence="12" id="KW-0234">DNA repair</keyword>
<evidence type="ECO:0000256" key="3">
    <source>
        <dbReference type="ARBA" id="ARBA00012495"/>
    </source>
</evidence>
<comment type="catalytic activity">
    <reaction evidence="16">
        <text>a 5'-end adenosine-5'-diphospho-5'-2'-deoxyribonucleoside-DNA + H2O = a 5'-end 5'-phospho-2'-deoxyribonucleoside-DNA + AMP + 2 H(+)</text>
        <dbReference type="Rhea" id="RHEA:52128"/>
        <dbReference type="Rhea" id="RHEA-COMP:13180"/>
        <dbReference type="Rhea" id="RHEA-COMP:13181"/>
        <dbReference type="ChEBI" id="CHEBI:15377"/>
        <dbReference type="ChEBI" id="CHEBI:15378"/>
        <dbReference type="ChEBI" id="CHEBI:136412"/>
        <dbReference type="ChEBI" id="CHEBI:136413"/>
        <dbReference type="ChEBI" id="CHEBI:456215"/>
        <dbReference type="EC" id="3.6.1.71"/>
    </reaction>
</comment>
<keyword evidence="9" id="KW-0378">Hydrolase</keyword>
<dbReference type="AlphaFoldDB" id="F6TMD1"/>
<evidence type="ECO:0000256" key="12">
    <source>
        <dbReference type="ARBA" id="ARBA00023204"/>
    </source>
</evidence>
<dbReference type="InterPro" id="IPR011146">
    <property type="entry name" value="HIT-like"/>
</dbReference>
<sequence>MRIFYRLLKMADDTVKCYLECCKSSHPKLPLPHNVPVIIGRTPELGITDKLCSRSQLELTSNCYKRYVLVKRLGANTSQINGIDIEKNKSSRLEEGQDLHVVNGKFPHRVYFTGCQNDTKTEKAVVPKLPTKSTGLTKSDLFIKQPERKKLKVSENKSKVLNSKIKPQEKFSSESVYAFDSPSPMSSRCEKKAESNKRAPTHKHWSQGLKAAMEDPELVVQEDEQIVVIKDKYPKAKYHWLILPKDSISSTKNLSTDNIELLKHILKVGQELATEVMDKQPDVEFRFGYHAVASMSQMHMHVISQDFQSSSFKTKKHWNSFTTDYFVDATDIINELETGGKVKDRRTMTSLLNEPLKCHRCKKPQKNIPTLKKHIDSCQK</sequence>
<dbReference type="InterPro" id="IPR036265">
    <property type="entry name" value="HIT-like_sf"/>
</dbReference>
<evidence type="ECO:0000256" key="9">
    <source>
        <dbReference type="ARBA" id="ARBA00022801"/>
    </source>
</evidence>
<evidence type="ECO:0000313" key="23">
    <source>
        <dbReference type="Proteomes" id="UP000008144"/>
    </source>
</evidence>
<evidence type="ECO:0000256" key="10">
    <source>
        <dbReference type="ARBA" id="ARBA00022833"/>
    </source>
</evidence>
<keyword evidence="13" id="KW-0539">Nucleus</keyword>
<dbReference type="PROSITE" id="PS00892">
    <property type="entry name" value="HIT_1"/>
    <property type="match status" value="1"/>
</dbReference>
<dbReference type="GO" id="GO:1990165">
    <property type="term" value="F:single-strand break-containing DNA binding"/>
    <property type="evidence" value="ECO:0000318"/>
    <property type="project" value="GO_Central"/>
</dbReference>
<keyword evidence="8" id="KW-0863">Zinc-finger</keyword>
<keyword evidence="11" id="KW-0238">DNA-binding</keyword>
<comment type="catalytic activity">
    <reaction evidence="17">
        <text>a 5'-end adenosine-5'-diphospho-5'-ribonucleoside-2'-deoxyribonucleotide-DNA + H2O = a 5'-end 5'-phospho-ribonucleoside-2'-deoxyribonucleotide-DNA + AMP + 2 H(+)</text>
        <dbReference type="Rhea" id="RHEA:52132"/>
        <dbReference type="Rhea" id="RHEA-COMP:13182"/>
        <dbReference type="Rhea" id="RHEA-COMP:13183"/>
        <dbReference type="ChEBI" id="CHEBI:15377"/>
        <dbReference type="ChEBI" id="CHEBI:15378"/>
        <dbReference type="ChEBI" id="CHEBI:136414"/>
        <dbReference type="ChEBI" id="CHEBI:136415"/>
        <dbReference type="ChEBI" id="CHEBI:456215"/>
        <dbReference type="EC" id="3.6.1.71"/>
    </reaction>
</comment>
<dbReference type="InterPro" id="IPR019808">
    <property type="entry name" value="Histidine_triad_CS"/>
</dbReference>
<dbReference type="EMBL" id="EAAA01002475">
    <property type="status" value="NOT_ANNOTATED_CDS"/>
    <property type="molecule type" value="Genomic_DNA"/>
</dbReference>
<feature type="region of interest" description="Disordered" evidence="20">
    <location>
        <begin position="182"/>
        <end position="204"/>
    </location>
</feature>
<dbReference type="InterPro" id="IPR008984">
    <property type="entry name" value="SMAD_FHA_dom_sf"/>
</dbReference>
<evidence type="ECO:0000256" key="1">
    <source>
        <dbReference type="ARBA" id="ARBA00004604"/>
    </source>
</evidence>
<dbReference type="Gene3D" id="2.60.200.20">
    <property type="match status" value="1"/>
</dbReference>
<reference evidence="23" key="1">
    <citation type="journal article" date="2002" name="Science">
        <title>The draft genome of Ciona intestinalis: insights into chordate and vertebrate origins.</title>
        <authorList>
            <person name="Dehal P."/>
            <person name="Satou Y."/>
            <person name="Campbell R.K."/>
            <person name="Chapman J."/>
            <person name="Degnan B."/>
            <person name="De Tomaso A."/>
            <person name="Davidson B."/>
            <person name="Di Gregorio A."/>
            <person name="Gelpke M."/>
            <person name="Goodstein D.M."/>
            <person name="Harafuji N."/>
            <person name="Hastings K.E."/>
            <person name="Ho I."/>
            <person name="Hotta K."/>
            <person name="Huang W."/>
            <person name="Kawashima T."/>
            <person name="Lemaire P."/>
            <person name="Martinez D."/>
            <person name="Meinertzhagen I.A."/>
            <person name="Necula S."/>
            <person name="Nonaka M."/>
            <person name="Putnam N."/>
            <person name="Rash S."/>
            <person name="Saiga H."/>
            <person name="Satake M."/>
            <person name="Terry A."/>
            <person name="Yamada L."/>
            <person name="Wang H.G."/>
            <person name="Awazu S."/>
            <person name="Azumi K."/>
            <person name="Boore J."/>
            <person name="Branno M."/>
            <person name="Chin-Bow S."/>
            <person name="DeSantis R."/>
            <person name="Doyle S."/>
            <person name="Francino P."/>
            <person name="Keys D.N."/>
            <person name="Haga S."/>
            <person name="Hayashi H."/>
            <person name="Hino K."/>
            <person name="Imai K.S."/>
            <person name="Inaba K."/>
            <person name="Kano S."/>
            <person name="Kobayashi K."/>
            <person name="Kobayashi M."/>
            <person name="Lee B.I."/>
            <person name="Makabe K.W."/>
            <person name="Manohar C."/>
            <person name="Matassi G."/>
            <person name="Medina M."/>
            <person name="Mochizuki Y."/>
            <person name="Mount S."/>
            <person name="Morishita T."/>
            <person name="Miura S."/>
            <person name="Nakayama A."/>
            <person name="Nishizaka S."/>
            <person name="Nomoto H."/>
            <person name="Ohta F."/>
            <person name="Oishi K."/>
            <person name="Rigoutsos I."/>
            <person name="Sano M."/>
            <person name="Sasaki A."/>
            <person name="Sasakura Y."/>
            <person name="Shoguchi E."/>
            <person name="Shin-i T."/>
            <person name="Spagnuolo A."/>
            <person name="Stainier D."/>
            <person name="Suzuki M.M."/>
            <person name="Tassy O."/>
            <person name="Takatori N."/>
            <person name="Tokuoka M."/>
            <person name="Yagi K."/>
            <person name="Yoshizaki F."/>
            <person name="Wada S."/>
            <person name="Zhang C."/>
            <person name="Hyatt P.D."/>
            <person name="Larimer F."/>
            <person name="Detter C."/>
            <person name="Doggett N."/>
            <person name="Glavina T."/>
            <person name="Hawkins T."/>
            <person name="Richardson P."/>
            <person name="Lucas S."/>
            <person name="Kohara Y."/>
            <person name="Levine M."/>
            <person name="Satoh N."/>
            <person name="Rokhsar D.S."/>
        </authorList>
    </citation>
    <scope>NUCLEOTIDE SEQUENCE [LARGE SCALE GENOMIC DNA]</scope>
</reference>
<reference evidence="22" key="3">
    <citation type="submission" date="2025-08" db="UniProtKB">
        <authorList>
            <consortium name="Ensembl"/>
        </authorList>
    </citation>
    <scope>IDENTIFICATION</scope>
</reference>
<name>F6TMD1_CIOIN</name>
<evidence type="ECO:0000256" key="18">
    <source>
        <dbReference type="ARBA" id="ARBA00045142"/>
    </source>
</evidence>
<evidence type="ECO:0000256" key="16">
    <source>
        <dbReference type="ARBA" id="ARBA00044639"/>
    </source>
</evidence>
<dbReference type="HOGENOM" id="CLU_066882_2_0_1"/>
<comment type="catalytic activity">
    <reaction evidence="14">
        <text>a 3'-end 2'-deoxyribonucleotide-3'-diphospho-5'-guanosine-DNA + H2O = a 3'-end 2'-deoxyribonucleotide 3'-phosphate-DNA + GMP + 2 H(+)</text>
        <dbReference type="Rhea" id="RHEA:52140"/>
        <dbReference type="Rhea" id="RHEA-COMP:13186"/>
        <dbReference type="Rhea" id="RHEA-COMP:13187"/>
        <dbReference type="ChEBI" id="CHEBI:15377"/>
        <dbReference type="ChEBI" id="CHEBI:15378"/>
        <dbReference type="ChEBI" id="CHEBI:58115"/>
        <dbReference type="ChEBI" id="CHEBI:136419"/>
        <dbReference type="ChEBI" id="CHEBI:136420"/>
        <dbReference type="EC" id="3.6.1.72"/>
    </reaction>
</comment>
<evidence type="ECO:0000256" key="19">
    <source>
        <dbReference type="PROSITE-ProRule" id="PRU00464"/>
    </source>
</evidence>
<dbReference type="GO" id="GO:0033699">
    <property type="term" value="F:DNA 5'-adenosine monophosphate hydrolase activity"/>
    <property type="evidence" value="ECO:0000318"/>
    <property type="project" value="GO_Central"/>
</dbReference>
<dbReference type="FunFam" id="3.30.428.10:FF:000004">
    <property type="entry name" value="aprataxin isoform X2"/>
    <property type="match status" value="1"/>
</dbReference>
<keyword evidence="10" id="KW-0862">Zinc</keyword>
<dbReference type="GeneTree" id="ENSGT00940000156806"/>
<organism evidence="22 23">
    <name type="scientific">Ciona intestinalis</name>
    <name type="common">Transparent sea squirt</name>
    <name type="synonym">Ascidia intestinalis</name>
    <dbReference type="NCBI Taxonomy" id="7719"/>
    <lineage>
        <taxon>Eukaryota</taxon>
        <taxon>Metazoa</taxon>
        <taxon>Chordata</taxon>
        <taxon>Tunicata</taxon>
        <taxon>Ascidiacea</taxon>
        <taxon>Phlebobranchia</taxon>
        <taxon>Cionidae</taxon>
        <taxon>Ciona</taxon>
    </lineage>
</organism>
<dbReference type="InterPro" id="IPR041388">
    <property type="entry name" value="FHA_2"/>
</dbReference>
<evidence type="ECO:0000256" key="6">
    <source>
        <dbReference type="ARBA" id="ARBA00022723"/>
    </source>
</evidence>
<accession>F6TMD1</accession>
<dbReference type="Ensembl" id="ENSCINT00000017819.3">
    <property type="protein sequence ID" value="ENSCINP00000017819.3"/>
    <property type="gene ID" value="ENSCING00000008741.3"/>
</dbReference>
<dbReference type="InterPro" id="IPR032566">
    <property type="entry name" value="Znf-C2HE"/>
</dbReference>
<dbReference type="EC" id="3.6.1.71" evidence="4"/>
<evidence type="ECO:0000256" key="17">
    <source>
        <dbReference type="ARBA" id="ARBA00044713"/>
    </source>
</evidence>
<reference evidence="22" key="2">
    <citation type="journal article" date="2008" name="Genome Biol.">
        <title>Improved genome assembly and evidence-based global gene model set for the chordate Ciona intestinalis: new insight into intron and operon populations.</title>
        <authorList>
            <person name="Satou Y."/>
            <person name="Mineta K."/>
            <person name="Ogasawara M."/>
            <person name="Sasakura Y."/>
            <person name="Shoguchi E."/>
            <person name="Ueno K."/>
            <person name="Yamada L."/>
            <person name="Matsumoto J."/>
            <person name="Wasserscheid J."/>
            <person name="Dewar K."/>
            <person name="Wiley G.B."/>
            <person name="Macmil S.L."/>
            <person name="Roe B.A."/>
            <person name="Zeller R.W."/>
            <person name="Hastings K.E."/>
            <person name="Lemaire P."/>
            <person name="Lindquist E."/>
            <person name="Endo T."/>
            <person name="Hotta K."/>
            <person name="Inaba K."/>
        </authorList>
    </citation>
    <scope>NUCLEOTIDE SEQUENCE [LARGE SCALE GENOMIC DNA]</scope>
    <source>
        <strain evidence="22">wild type</strain>
    </source>
</reference>
<dbReference type="GO" id="GO:0005730">
    <property type="term" value="C:nucleolus"/>
    <property type="evidence" value="ECO:0007669"/>
    <property type="project" value="UniProtKB-SubCell"/>
</dbReference>
<keyword evidence="7" id="KW-0227">DNA damage</keyword>
<dbReference type="PANTHER" id="PTHR12486">
    <property type="entry name" value="APRATAXIN-RELATED"/>
    <property type="match status" value="1"/>
</dbReference>
<feature type="domain" description="HIT" evidence="21">
    <location>
        <begin position="206"/>
        <end position="312"/>
    </location>
</feature>
<dbReference type="SUPFAM" id="SSF54197">
    <property type="entry name" value="HIT-like"/>
    <property type="match status" value="1"/>
</dbReference>
<protein>
    <recommendedName>
        <fullName evidence="5">Aprataxin</fullName>
        <ecNumber evidence="4">3.6.1.71</ecNumber>
        <ecNumber evidence="3">3.6.1.72</ecNumber>
    </recommendedName>
    <alternativeName>
        <fullName evidence="15">Forkhead-associated domain histidine triad-like protein</fullName>
    </alternativeName>
</protein>
<evidence type="ECO:0000256" key="20">
    <source>
        <dbReference type="SAM" id="MobiDB-lite"/>
    </source>
</evidence>
<dbReference type="Proteomes" id="UP000008144">
    <property type="component" value="Chromosome 7"/>
</dbReference>
<keyword evidence="23" id="KW-1185">Reference proteome</keyword>
<dbReference type="Gene3D" id="3.30.428.10">
    <property type="entry name" value="HIT-like"/>
    <property type="match status" value="1"/>
</dbReference>
<feature type="compositionally biased region" description="Basic and acidic residues" evidence="20">
    <location>
        <begin position="188"/>
        <end position="197"/>
    </location>
</feature>
<dbReference type="EC" id="3.6.1.72" evidence="3"/>
<evidence type="ECO:0000256" key="4">
    <source>
        <dbReference type="ARBA" id="ARBA00012496"/>
    </source>
</evidence>
<dbReference type="FunCoup" id="F6TMD1">
    <property type="interactions" value="8"/>
</dbReference>
<dbReference type="CDD" id="cd22716">
    <property type="entry name" value="FHA_APTX_PNKP"/>
    <property type="match status" value="1"/>
</dbReference>
<dbReference type="GO" id="GO:0030983">
    <property type="term" value="F:mismatched DNA binding"/>
    <property type="evidence" value="ECO:0000318"/>
    <property type="project" value="GO_Central"/>
</dbReference>
<dbReference type="SUPFAM" id="SSF49879">
    <property type="entry name" value="SMAD/FHA domain"/>
    <property type="match status" value="1"/>
</dbReference>
<evidence type="ECO:0000256" key="8">
    <source>
        <dbReference type="ARBA" id="ARBA00022771"/>
    </source>
</evidence>
<evidence type="ECO:0000313" key="22">
    <source>
        <dbReference type="Ensembl" id="ENSCINP00000017819.3"/>
    </source>
</evidence>
<dbReference type="InParanoid" id="F6TMD1"/>
<dbReference type="GO" id="GO:0000012">
    <property type="term" value="P:single strand break repair"/>
    <property type="evidence" value="ECO:0000318"/>
    <property type="project" value="GO_Central"/>
</dbReference>
<dbReference type="Pfam" id="PF17913">
    <property type="entry name" value="FHA_2"/>
    <property type="match status" value="1"/>
</dbReference>
<comment type="caution">
    <text evidence="19">Lacks conserved residue(s) required for the propagation of feature annotation.</text>
</comment>
<dbReference type="FunFam" id="2.60.200.20:FF:000058">
    <property type="entry name" value="GM26347"/>
    <property type="match status" value="1"/>
</dbReference>
<dbReference type="GO" id="GO:0003697">
    <property type="term" value="F:single-stranded DNA binding"/>
    <property type="evidence" value="ECO:0000318"/>
    <property type="project" value="GO_Central"/>
</dbReference>
<evidence type="ECO:0000256" key="13">
    <source>
        <dbReference type="ARBA" id="ARBA00023242"/>
    </source>
</evidence>
<dbReference type="PROSITE" id="PS51084">
    <property type="entry name" value="HIT_2"/>
    <property type="match status" value="1"/>
</dbReference>
<dbReference type="GO" id="GO:0008270">
    <property type="term" value="F:zinc ion binding"/>
    <property type="evidence" value="ECO:0007669"/>
    <property type="project" value="UniProtKB-KW"/>
</dbReference>
<dbReference type="Pfam" id="PF16278">
    <property type="entry name" value="zf-C2HE"/>
    <property type="match status" value="1"/>
</dbReference>
<dbReference type="GO" id="GO:0120108">
    <property type="term" value="F:DNA-3'-diphospho-5'-guanosine diphosphatase activity"/>
    <property type="evidence" value="ECO:0007669"/>
    <property type="project" value="UniProtKB-EC"/>
</dbReference>
<dbReference type="GO" id="GO:0005654">
    <property type="term" value="C:nucleoplasm"/>
    <property type="evidence" value="ECO:0007669"/>
    <property type="project" value="UniProtKB-SubCell"/>
</dbReference>
<dbReference type="GO" id="GO:0005634">
    <property type="term" value="C:nucleus"/>
    <property type="evidence" value="ECO:0000318"/>
    <property type="project" value="GO_Central"/>
</dbReference>
<evidence type="ECO:0000256" key="7">
    <source>
        <dbReference type="ARBA" id="ARBA00022763"/>
    </source>
</evidence>
<evidence type="ECO:0000259" key="21">
    <source>
        <dbReference type="PROSITE" id="PS51084"/>
    </source>
</evidence>
<keyword evidence="6" id="KW-0479">Metal-binding</keyword>
<dbReference type="OMA" id="ECCKSSH"/>
<evidence type="ECO:0000256" key="5">
    <source>
        <dbReference type="ARBA" id="ARBA00018614"/>
    </source>
</evidence>
<evidence type="ECO:0000256" key="2">
    <source>
        <dbReference type="ARBA" id="ARBA00004642"/>
    </source>
</evidence>
<comment type="function">
    <text evidence="18">DNA-binding protein involved in single-strand DNA break repair, double-strand DNA break repair and base excision repair. Resolves abortive DNA ligation intermediates formed either at base excision sites, or when DNA ligases attempt to repair non-ligatable breaks induced by reactive oxygen species. Catalyzes the release of adenylate groups covalently linked to 5'-phosphate termini, resulting in the production of 5'-phosphate termini that can be efficiently rejoined. Also able to hydrolyze adenosine 5'-monophosphoramidate (AMP-NH(2)) and diadenosine tetraphosphate (AppppA), but with lower catalytic activity. Likewise, catalyzes the release of 3'-linked guanosine (DNAppG) and inosine (DNAppI) from DNA, but has higher specific activity with 5'-linked adenosine (AppDNA).</text>
</comment>
<dbReference type="PANTHER" id="PTHR12486:SF4">
    <property type="entry name" value="APRATAXIN"/>
    <property type="match status" value="1"/>
</dbReference>
<dbReference type="Pfam" id="PF11969">
    <property type="entry name" value="DcpS_C"/>
    <property type="match status" value="1"/>
</dbReference>